<evidence type="ECO:0000313" key="3">
    <source>
        <dbReference type="Proteomes" id="UP001172457"/>
    </source>
</evidence>
<keyword evidence="3" id="KW-1185">Reference proteome</keyword>
<accession>A0AA38TE91</accession>
<comment type="caution">
    <text evidence="2">The sequence shown here is derived from an EMBL/GenBank/DDBJ whole genome shotgun (WGS) entry which is preliminary data.</text>
</comment>
<proteinExistence type="predicted"/>
<evidence type="ECO:0000259" key="1">
    <source>
        <dbReference type="Pfam" id="PF14214"/>
    </source>
</evidence>
<sequence length="926" mass="105354">MEREERKKSFCLCFVPSLGVVSLVLTMKGKEIAEGEMSSLKLSKNDSSHVHYPNESLNVCLGAENVKLQRSSNPFEYPSTYDVSSNFRDDCNFLNQLSNVSLGVENVLPYPSVPISQYPSSYGVVSNYRDQSEFSNQSPNVSHVLQGLAVNSSFPDVPSSDFQGFAKRESRLHTDVDAFTRYSHLCARNVRQRCSSNLLQSTDSHSFAPADHSANAINDSDVSSACKMQSTMTYPTQQAFTTIPGSIPSRSTTPYQTTSSKSNVVAIVNTQVVPGPLLDSPSVILRDVMPAQELDLSNTIVQGTSATYDDLGDCDQRCFHCGAAFWYGERLKGHSNRRRPEYHLCCGGGKIYMYPERDPPQYIKELLQNRHFMENIRAYNQMFAMTSFGAKIDDSINTGRGPYVFKLSGQVYHWMSSLCPPIGEAPRFLQLYIYDTHNEVENRMRHFGGLDSSSLDVHIVEGLIQFLDAHNELVQLFRTARDKCREIDIPDFKIRLYNAGGSRGYELPSSNTLGAIVFDSGLTGTTDFDVVIQQKDAPPQRINKLHPSYMSLQFPLLFIYGQPGFHTDLKLTSADGRGKARRVTMLAYYAYQLHHRHDEYNLIFRGGRLFQQYVVGVFCCIEQNRLDFIRKNQNDIRGDYLSGLYDALSRGERHGHEIGGRIILPTSFTGGPRYMYAHYLDALAICRKLGNPKFFITFTCNVNWPEIKRYMAQYPELTAPDRADIVCRIFEQKIKALIAFLKTKQTFGRVTGVLYTVEFQKRGLPHCHTLLWVDSASKIQCAEDVDRFISAELPDPNIDPQGYQIKFPKKYASHTFFDDKGHVHYRRRQTNVYTTKHQYNLDNRYVVPYNRELLLAFQAHINVEYCGWSMLIKYLFKYISKGTDRIFARVSRPIGESSDLAGPSQQPVDEIQNYVEGRFVRNYVHS</sequence>
<protein>
    <recommendedName>
        <fullName evidence="1">Helitron helicase-like domain-containing protein</fullName>
    </recommendedName>
</protein>
<dbReference type="Pfam" id="PF14214">
    <property type="entry name" value="Helitron_like_N"/>
    <property type="match status" value="1"/>
</dbReference>
<gene>
    <name evidence="2" type="ORF">OSB04_017646</name>
</gene>
<dbReference type="InterPro" id="IPR025476">
    <property type="entry name" value="Helitron_helicase-like"/>
</dbReference>
<name>A0AA38TE91_9ASTR</name>
<feature type="domain" description="Helitron helicase-like" evidence="1">
    <location>
        <begin position="588"/>
        <end position="771"/>
    </location>
</feature>
<organism evidence="2 3">
    <name type="scientific">Centaurea solstitialis</name>
    <name type="common">yellow star-thistle</name>
    <dbReference type="NCBI Taxonomy" id="347529"/>
    <lineage>
        <taxon>Eukaryota</taxon>
        <taxon>Viridiplantae</taxon>
        <taxon>Streptophyta</taxon>
        <taxon>Embryophyta</taxon>
        <taxon>Tracheophyta</taxon>
        <taxon>Spermatophyta</taxon>
        <taxon>Magnoliopsida</taxon>
        <taxon>eudicotyledons</taxon>
        <taxon>Gunneridae</taxon>
        <taxon>Pentapetalae</taxon>
        <taxon>asterids</taxon>
        <taxon>campanulids</taxon>
        <taxon>Asterales</taxon>
        <taxon>Asteraceae</taxon>
        <taxon>Carduoideae</taxon>
        <taxon>Cardueae</taxon>
        <taxon>Centaureinae</taxon>
        <taxon>Centaurea</taxon>
    </lineage>
</organism>
<dbReference type="PANTHER" id="PTHR45786:SF74">
    <property type="entry name" value="ATP-DEPENDENT DNA HELICASE"/>
    <property type="match status" value="1"/>
</dbReference>
<dbReference type="PANTHER" id="PTHR45786">
    <property type="entry name" value="DNA BINDING PROTEIN-LIKE"/>
    <property type="match status" value="1"/>
</dbReference>
<dbReference type="Proteomes" id="UP001172457">
    <property type="component" value="Chromosome 4"/>
</dbReference>
<reference evidence="2" key="1">
    <citation type="submission" date="2023-03" db="EMBL/GenBank/DDBJ databases">
        <title>Chromosome-scale reference genome and RAD-based genetic map of yellow starthistle (Centaurea solstitialis) reveal putative structural variation and QTLs associated with invader traits.</title>
        <authorList>
            <person name="Reatini B."/>
            <person name="Cang F.A."/>
            <person name="Jiang Q."/>
            <person name="Mckibben M.T.W."/>
            <person name="Barker M.S."/>
            <person name="Rieseberg L.H."/>
            <person name="Dlugosch K.M."/>
        </authorList>
    </citation>
    <scope>NUCLEOTIDE SEQUENCE</scope>
    <source>
        <strain evidence="2">CAN-66</strain>
        <tissue evidence="2">Leaf</tissue>
    </source>
</reference>
<evidence type="ECO:0000313" key="2">
    <source>
        <dbReference type="EMBL" id="KAJ9553601.1"/>
    </source>
</evidence>
<dbReference type="EMBL" id="JARYMX010000004">
    <property type="protein sequence ID" value="KAJ9553601.1"/>
    <property type="molecule type" value="Genomic_DNA"/>
</dbReference>
<dbReference type="AlphaFoldDB" id="A0AA38TE91"/>